<protein>
    <recommendedName>
        <fullName evidence="1">Endonuclease/exonuclease/phosphatase domain-containing protein</fullName>
    </recommendedName>
</protein>
<reference evidence="2 3" key="1">
    <citation type="journal article" date="2015" name="Nature">
        <title>rRNA introns, odd ribosomes, and small enigmatic genomes across a large radiation of phyla.</title>
        <authorList>
            <person name="Brown C.T."/>
            <person name="Hug L.A."/>
            <person name="Thomas B.C."/>
            <person name="Sharon I."/>
            <person name="Castelle C.J."/>
            <person name="Singh A."/>
            <person name="Wilkins M.J."/>
            <person name="Williams K.H."/>
            <person name="Banfield J.F."/>
        </authorList>
    </citation>
    <scope>NUCLEOTIDE SEQUENCE [LARGE SCALE GENOMIC DNA]</scope>
</reference>
<proteinExistence type="predicted"/>
<dbReference type="STRING" id="1618480.US11_C0001G0077"/>
<evidence type="ECO:0000313" key="3">
    <source>
        <dbReference type="Proteomes" id="UP000034344"/>
    </source>
</evidence>
<dbReference type="GO" id="GO:0006506">
    <property type="term" value="P:GPI anchor biosynthetic process"/>
    <property type="evidence" value="ECO:0007669"/>
    <property type="project" value="TreeGrafter"/>
</dbReference>
<feature type="domain" description="Endonuclease/exonuclease/phosphatase" evidence="1">
    <location>
        <begin position="18"/>
        <end position="251"/>
    </location>
</feature>
<sequence length="260" mass="30141">MKIKFLCINFWLGGYLMKPLLDFIRQENPHIILGQEVYDSNNDSHRKNFRTIGIIKKELSYDYIYFSPAFYIRSGKGKIDDGNAIISKFPIISEQTVFFDGRYGPRIEGSALDNLTERQIKEFQNTPRNIQRAEISINNFTINVFNTQGVWGLDGKDNEKRLKMSRIITEEIKKKENIILAGDFNVNPDTKSIKNIENYLINVFKGKLNSTFNMKRKTHPKFNNAVVDMVFVSKNIKVIDSYCPQVDVSDHLPLVFILEI</sequence>
<dbReference type="InterPro" id="IPR005135">
    <property type="entry name" value="Endo/exonuclease/phosphatase"/>
</dbReference>
<dbReference type="InterPro" id="IPR051916">
    <property type="entry name" value="GPI-anchor_lipid_remodeler"/>
</dbReference>
<comment type="caution">
    <text evidence="2">The sequence shown here is derived from an EMBL/GenBank/DDBJ whole genome shotgun (WGS) entry which is preliminary data.</text>
</comment>
<dbReference type="SUPFAM" id="SSF56219">
    <property type="entry name" value="DNase I-like"/>
    <property type="match status" value="1"/>
</dbReference>
<evidence type="ECO:0000259" key="1">
    <source>
        <dbReference type="Pfam" id="PF03372"/>
    </source>
</evidence>
<organism evidence="2 3">
    <name type="scientific">Candidatus Roizmanbacteria bacterium GW2011_GWA2_36_23</name>
    <dbReference type="NCBI Taxonomy" id="1618480"/>
    <lineage>
        <taxon>Bacteria</taxon>
        <taxon>Candidatus Roizmaniibacteriota</taxon>
    </lineage>
</organism>
<dbReference type="PANTHER" id="PTHR14859">
    <property type="entry name" value="CALCOFLUOR WHITE HYPERSENSITIVE PROTEIN PRECURSOR"/>
    <property type="match status" value="1"/>
</dbReference>
<dbReference type="Gene3D" id="3.60.10.10">
    <property type="entry name" value="Endonuclease/exonuclease/phosphatase"/>
    <property type="match status" value="1"/>
</dbReference>
<dbReference type="PANTHER" id="PTHR14859:SF1">
    <property type="entry name" value="PGAP2-INTERACTING PROTEIN"/>
    <property type="match status" value="1"/>
</dbReference>
<dbReference type="GO" id="GO:0016020">
    <property type="term" value="C:membrane"/>
    <property type="evidence" value="ECO:0007669"/>
    <property type="project" value="GOC"/>
</dbReference>
<dbReference type="InterPro" id="IPR036691">
    <property type="entry name" value="Endo/exonu/phosph_ase_sf"/>
</dbReference>
<accession>A0A0G0E5D7</accession>
<dbReference type="Pfam" id="PF03372">
    <property type="entry name" value="Exo_endo_phos"/>
    <property type="match status" value="1"/>
</dbReference>
<dbReference type="GO" id="GO:0003824">
    <property type="term" value="F:catalytic activity"/>
    <property type="evidence" value="ECO:0007669"/>
    <property type="project" value="InterPro"/>
</dbReference>
<name>A0A0G0E5D7_9BACT</name>
<dbReference type="EMBL" id="LBRS01000001">
    <property type="protein sequence ID" value="KKQ02118.1"/>
    <property type="molecule type" value="Genomic_DNA"/>
</dbReference>
<dbReference type="Proteomes" id="UP000034344">
    <property type="component" value="Unassembled WGS sequence"/>
</dbReference>
<evidence type="ECO:0000313" key="2">
    <source>
        <dbReference type="EMBL" id="KKQ02118.1"/>
    </source>
</evidence>
<dbReference type="AlphaFoldDB" id="A0A0G0E5D7"/>
<gene>
    <name evidence="2" type="ORF">US11_C0001G0077</name>
</gene>